<dbReference type="OrthoDB" id="9807210at2"/>
<dbReference type="Proteomes" id="UP000063781">
    <property type="component" value="Chromosome"/>
</dbReference>
<dbReference type="Gene3D" id="2.30.40.10">
    <property type="entry name" value="Urease, subunit C, domain 1"/>
    <property type="match status" value="1"/>
</dbReference>
<dbReference type="GO" id="GO:0016810">
    <property type="term" value="F:hydrolase activity, acting on carbon-nitrogen (but not peptide) bonds"/>
    <property type="evidence" value="ECO:0007669"/>
    <property type="project" value="InterPro"/>
</dbReference>
<dbReference type="InterPro" id="IPR011059">
    <property type="entry name" value="Metal-dep_hydrolase_composite"/>
</dbReference>
<dbReference type="SUPFAM" id="SSF51338">
    <property type="entry name" value="Composite domain of metallo-dependent hydrolases"/>
    <property type="match status" value="1"/>
</dbReference>
<dbReference type="Gene3D" id="3.20.20.140">
    <property type="entry name" value="Metal-dependent hydrolases"/>
    <property type="match status" value="1"/>
</dbReference>
<keyword evidence="4" id="KW-1185">Reference proteome</keyword>
<evidence type="ECO:0000313" key="3">
    <source>
        <dbReference type="EMBL" id="AMC93484.1"/>
    </source>
</evidence>
<dbReference type="PANTHER" id="PTHR43794:SF11">
    <property type="entry name" value="AMIDOHYDROLASE-RELATED DOMAIN-CONTAINING PROTEIN"/>
    <property type="match status" value="1"/>
</dbReference>
<dbReference type="SUPFAM" id="SSF51556">
    <property type="entry name" value="Metallo-dependent hydrolases"/>
    <property type="match status" value="1"/>
</dbReference>
<reference evidence="3 4" key="1">
    <citation type="submission" date="2015-10" db="EMBL/GenBank/DDBJ databases">
        <title>Erysipelothrix larvae sp. LV19 isolated from the larval gut of the rhinoceros beetle, Trypoxylus dichotomus.</title>
        <authorList>
            <person name="Lim S."/>
            <person name="Kim B.-C."/>
        </authorList>
    </citation>
    <scope>NUCLEOTIDE SEQUENCE [LARGE SCALE GENOMIC DNA]</scope>
    <source>
        <strain evidence="3 4">LV19</strain>
    </source>
</reference>
<dbReference type="InterPro" id="IPR032466">
    <property type="entry name" value="Metal_Hydrolase"/>
</dbReference>
<dbReference type="CDD" id="cd01298">
    <property type="entry name" value="ATZ_TRZ_like"/>
    <property type="match status" value="1"/>
</dbReference>
<gene>
    <name evidence="3" type="ORF">AOC36_05665</name>
</gene>
<dbReference type="STRING" id="1514105.AOC36_05665"/>
<dbReference type="Pfam" id="PF01979">
    <property type="entry name" value="Amidohydro_1"/>
    <property type="match status" value="1"/>
</dbReference>
<dbReference type="AlphaFoldDB" id="A0A0X8H000"/>
<dbReference type="RefSeq" id="WP_067632318.1">
    <property type="nucleotide sequence ID" value="NZ_CP013213.1"/>
</dbReference>
<sequence>MKTFINTTIVTLDRFDTIIKHGYIRINSDQIIEMGPMDQWVPIVDETVHDMNNTIVMPGLINAHTHLGLIPLRSLKDDMPDRLRLFLFPMEQKYMSEQTVRDASLYGALESLLNGTTTLCDMYYYSNSVCEVLDEVGVRAFVGQTIVKDSQIDYQTQEAALNQTKALIRKWRQHPLITPMIAPHGTTTLSEEILIKIHDLSKQTDTKVMMHVSEMDYEMRAFLPMSPIEYLNSINMLDDNFIAVHVIHTNNKDIKLLAQTNTSVVSCPAANMKAGKGIVDVKSMIEHGICVGLGTDGPISGNTLDLMSTMRLTGYAQKTNNHDRALLSSKELLKMATINSAQLLGIDHLVGSLEINKKADLLFVDTTQSNMFPIHDVEATLVYQFQPQNVHTVIVNGVIQVSNHKLVNYDLNAIKKRIMPVLEQIASHTKNI</sequence>
<protein>
    <recommendedName>
        <fullName evidence="2">Amidohydrolase-related domain-containing protein</fullName>
    </recommendedName>
</protein>
<dbReference type="PANTHER" id="PTHR43794">
    <property type="entry name" value="AMINOHYDROLASE SSNA-RELATED"/>
    <property type="match status" value="1"/>
</dbReference>
<dbReference type="KEGG" id="erl:AOC36_05665"/>
<dbReference type="InterPro" id="IPR006680">
    <property type="entry name" value="Amidohydro-rel"/>
</dbReference>
<proteinExistence type="predicted"/>
<feature type="domain" description="Amidohydrolase-related" evidence="2">
    <location>
        <begin position="55"/>
        <end position="398"/>
    </location>
</feature>
<keyword evidence="1" id="KW-0378">Hydrolase</keyword>
<accession>A0A0X8H000</accession>
<evidence type="ECO:0000313" key="4">
    <source>
        <dbReference type="Proteomes" id="UP000063781"/>
    </source>
</evidence>
<organism evidence="3 4">
    <name type="scientific">Erysipelothrix larvae</name>
    <dbReference type="NCBI Taxonomy" id="1514105"/>
    <lineage>
        <taxon>Bacteria</taxon>
        <taxon>Bacillati</taxon>
        <taxon>Bacillota</taxon>
        <taxon>Erysipelotrichia</taxon>
        <taxon>Erysipelotrichales</taxon>
        <taxon>Erysipelotrichaceae</taxon>
        <taxon>Erysipelothrix</taxon>
    </lineage>
</organism>
<dbReference type="InterPro" id="IPR050287">
    <property type="entry name" value="MTA/SAH_deaminase"/>
</dbReference>
<evidence type="ECO:0000259" key="2">
    <source>
        <dbReference type="Pfam" id="PF01979"/>
    </source>
</evidence>
<name>A0A0X8H000_9FIRM</name>
<dbReference type="EMBL" id="CP013213">
    <property type="protein sequence ID" value="AMC93484.1"/>
    <property type="molecule type" value="Genomic_DNA"/>
</dbReference>
<evidence type="ECO:0000256" key="1">
    <source>
        <dbReference type="ARBA" id="ARBA00022801"/>
    </source>
</evidence>